<dbReference type="InterPro" id="IPR008929">
    <property type="entry name" value="Chondroitin_lyas"/>
</dbReference>
<sequence length="636" mass="70355">MTIRFTTFFCLFLFFLHAVARHPELSAPQCLTKADWGHLPAHPRLFANSAVIERIKKQSDSVSLKLRYILRSDVERKLKESVIVYPEGINNMGTARNVQGRILSLALDYRLTGEARSLQRARAELLALCELKNWGTGHFLDVGEAAFAAGIGFDWLYDHLSSGERVKIASAIKNLAILPALATREGGDSWVRGNFNWNPVCNGGVMVAALAIAELEPELSKTATERAIKNIPYAGATYAFDGAFPEGPSYWAYGTSFYVIAVEALRSTFGKTCGLEQMPGFLKTADYNNQMVGPTGQDYNYSDYHVELQNEPIMAWFAKELKRPDLIRDELTDIDRYHEFLSTGKNAKSGKNVALGRLTPLEIIWWDPSLLKAAATARPPLHWSPRGHLSMGVMRSSWDDPRATYVAIKGGTPNNSHAHMDVGSFILEADGVRWAVDLGTENYGNMRAAKLDLWNYTQNSNRWTAFRAGPESHNILRFNGQYQLIDGKGEVIELPTQNGVVGNRADLSSLYADQASRVDRTVLLNPDRSVTLIDEWQVKGQATEVTFQWLTKASVTRSTDGLLLVQNGESLLLSINPALLNLVTVEIQDVSASTKTQDSPNPGLSRILFKVNTPANASGKLTLRAIPGGVKKLLKN</sequence>
<gene>
    <name evidence="4" type="ORF">EZ428_18990</name>
</gene>
<dbReference type="RefSeq" id="WP_131554776.1">
    <property type="nucleotide sequence ID" value="NZ_SJSK01000005.1"/>
</dbReference>
<evidence type="ECO:0000259" key="3">
    <source>
        <dbReference type="Pfam" id="PF07940"/>
    </source>
</evidence>
<feature type="domain" description="Heparinase II/III-like C-terminal" evidence="3">
    <location>
        <begin position="398"/>
        <end position="566"/>
    </location>
</feature>
<dbReference type="EMBL" id="SJSK01000005">
    <property type="protein sequence ID" value="TCC88722.1"/>
    <property type="molecule type" value="Genomic_DNA"/>
</dbReference>
<dbReference type="Pfam" id="PF07940">
    <property type="entry name" value="Hepar_II_III_C"/>
    <property type="match status" value="1"/>
</dbReference>
<dbReference type="PANTHER" id="PTHR38045">
    <property type="entry name" value="CHROMOSOME 1, WHOLE GENOME SHOTGUN SEQUENCE"/>
    <property type="match status" value="1"/>
</dbReference>
<dbReference type="Proteomes" id="UP000292884">
    <property type="component" value="Unassembled WGS sequence"/>
</dbReference>
<keyword evidence="2" id="KW-0732">Signal</keyword>
<dbReference type="AlphaFoldDB" id="A0A4R0MR19"/>
<feature type="chain" id="PRO_5020470378" evidence="2">
    <location>
        <begin position="21"/>
        <end position="636"/>
    </location>
</feature>
<evidence type="ECO:0000256" key="2">
    <source>
        <dbReference type="SAM" id="SignalP"/>
    </source>
</evidence>
<feature type="signal peptide" evidence="2">
    <location>
        <begin position="1"/>
        <end position="20"/>
    </location>
</feature>
<keyword evidence="5" id="KW-1185">Reference proteome</keyword>
<dbReference type="Gene3D" id="2.70.98.70">
    <property type="match status" value="1"/>
</dbReference>
<dbReference type="PANTHER" id="PTHR38045:SF1">
    <property type="entry name" value="HEPARINASE II_III-LIKE PROTEIN"/>
    <property type="match status" value="1"/>
</dbReference>
<evidence type="ECO:0000313" key="4">
    <source>
        <dbReference type="EMBL" id="TCC88722.1"/>
    </source>
</evidence>
<comment type="caution">
    <text evidence="4">The sequence shown here is derived from an EMBL/GenBank/DDBJ whole genome shotgun (WGS) entry which is preliminary data.</text>
</comment>
<dbReference type="OrthoDB" id="9793856at2"/>
<accession>A0A4R0MR19</accession>
<reference evidence="4 5" key="1">
    <citation type="submission" date="2019-02" db="EMBL/GenBank/DDBJ databases">
        <title>Pedobacter sp. RP-1-13 sp. nov., isolated from Arctic soil.</title>
        <authorList>
            <person name="Dahal R.H."/>
        </authorList>
    </citation>
    <scope>NUCLEOTIDE SEQUENCE [LARGE SCALE GENOMIC DNA]</scope>
    <source>
        <strain evidence="4 5">RP-1-13</strain>
    </source>
</reference>
<dbReference type="Gene3D" id="1.50.10.100">
    <property type="entry name" value="Chondroitin AC/alginate lyase"/>
    <property type="match status" value="1"/>
</dbReference>
<name>A0A4R0MR19_9SPHI</name>
<protein>
    <submittedName>
        <fullName evidence="4">Heparinase</fullName>
    </submittedName>
</protein>
<dbReference type="InterPro" id="IPR012480">
    <property type="entry name" value="Hepar_II_III_C"/>
</dbReference>
<comment type="subcellular location">
    <subcellularLocation>
        <location evidence="1">Cell envelope</location>
    </subcellularLocation>
</comment>
<organism evidence="4 5">
    <name type="scientific">Pedobacter frigiditerrae</name>
    <dbReference type="NCBI Taxonomy" id="2530452"/>
    <lineage>
        <taxon>Bacteria</taxon>
        <taxon>Pseudomonadati</taxon>
        <taxon>Bacteroidota</taxon>
        <taxon>Sphingobacteriia</taxon>
        <taxon>Sphingobacteriales</taxon>
        <taxon>Sphingobacteriaceae</taxon>
        <taxon>Pedobacter</taxon>
    </lineage>
</organism>
<dbReference type="GO" id="GO:0030313">
    <property type="term" value="C:cell envelope"/>
    <property type="evidence" value="ECO:0007669"/>
    <property type="project" value="UniProtKB-SubCell"/>
</dbReference>
<evidence type="ECO:0000256" key="1">
    <source>
        <dbReference type="ARBA" id="ARBA00004196"/>
    </source>
</evidence>
<evidence type="ECO:0000313" key="5">
    <source>
        <dbReference type="Proteomes" id="UP000292884"/>
    </source>
</evidence>
<dbReference type="SUPFAM" id="SSF48230">
    <property type="entry name" value="Chondroitin AC/alginate lyase"/>
    <property type="match status" value="1"/>
</dbReference>
<dbReference type="GO" id="GO:0016829">
    <property type="term" value="F:lyase activity"/>
    <property type="evidence" value="ECO:0007669"/>
    <property type="project" value="InterPro"/>
</dbReference>
<proteinExistence type="predicted"/>